<keyword evidence="14" id="KW-1185">Reference proteome</keyword>
<keyword evidence="9" id="KW-0482">Metalloprotease</keyword>
<evidence type="ECO:0000256" key="8">
    <source>
        <dbReference type="ARBA" id="ARBA00022833"/>
    </source>
</evidence>
<protein>
    <recommendedName>
        <fullName evidence="12">Peptidase M14 domain-containing protein</fullName>
    </recommendedName>
</protein>
<feature type="chain" id="PRO_5005540237" description="Peptidase M14 domain-containing protein" evidence="11">
    <location>
        <begin position="20"/>
        <end position="445"/>
    </location>
</feature>
<evidence type="ECO:0000256" key="6">
    <source>
        <dbReference type="ARBA" id="ARBA00022729"/>
    </source>
</evidence>
<evidence type="ECO:0000256" key="9">
    <source>
        <dbReference type="ARBA" id="ARBA00023049"/>
    </source>
</evidence>
<organism evidence="13 14">
    <name type="scientific">Spizellomyces punctatus (strain DAOM BR117)</name>
    <dbReference type="NCBI Taxonomy" id="645134"/>
    <lineage>
        <taxon>Eukaryota</taxon>
        <taxon>Fungi</taxon>
        <taxon>Fungi incertae sedis</taxon>
        <taxon>Chytridiomycota</taxon>
        <taxon>Chytridiomycota incertae sedis</taxon>
        <taxon>Chytridiomycetes</taxon>
        <taxon>Spizellomycetales</taxon>
        <taxon>Spizellomycetaceae</taxon>
        <taxon>Spizellomyces</taxon>
    </lineage>
</organism>
<feature type="domain" description="Peptidase M14" evidence="12">
    <location>
        <begin position="136"/>
        <end position="438"/>
    </location>
</feature>
<keyword evidence="3" id="KW-0121">Carboxypeptidase</keyword>
<evidence type="ECO:0000256" key="4">
    <source>
        <dbReference type="ARBA" id="ARBA00022670"/>
    </source>
</evidence>
<keyword evidence="4" id="KW-0645">Protease</keyword>
<keyword evidence="5" id="KW-0479">Metal-binding</keyword>
<dbReference type="PANTHER" id="PTHR11705">
    <property type="entry name" value="PROTEASE FAMILY M14 CARBOXYPEPTIDASE A,B"/>
    <property type="match status" value="1"/>
</dbReference>
<dbReference type="SMART" id="SM00631">
    <property type="entry name" value="Zn_pept"/>
    <property type="match status" value="1"/>
</dbReference>
<keyword evidence="7" id="KW-0378">Hydrolase</keyword>
<evidence type="ECO:0000256" key="2">
    <source>
        <dbReference type="ARBA" id="ARBA00005988"/>
    </source>
</evidence>
<dbReference type="PRINTS" id="PR00765">
    <property type="entry name" value="CRBOXYPTASEA"/>
</dbReference>
<dbReference type="VEuPathDB" id="FungiDB:SPPG_01383"/>
<gene>
    <name evidence="13" type="ORF">SPPG_01383</name>
</gene>
<evidence type="ECO:0000256" key="3">
    <source>
        <dbReference type="ARBA" id="ARBA00022645"/>
    </source>
</evidence>
<dbReference type="CDD" id="cd03860">
    <property type="entry name" value="M14_CP_A-B_like"/>
    <property type="match status" value="1"/>
</dbReference>
<dbReference type="InterPro" id="IPR000834">
    <property type="entry name" value="Peptidase_M14"/>
</dbReference>
<comment type="similarity">
    <text evidence="2 10">Belongs to the peptidase M14 family.</text>
</comment>
<proteinExistence type="inferred from homology"/>
<dbReference type="Pfam" id="PF00246">
    <property type="entry name" value="Peptidase_M14"/>
    <property type="match status" value="1"/>
</dbReference>
<evidence type="ECO:0000256" key="7">
    <source>
        <dbReference type="ARBA" id="ARBA00022801"/>
    </source>
</evidence>
<sequence length="445" mass="49343">MRILHGLSLFGALIGAVLALPATGPLTSGAISALLDGPRYDNHKLVRLGVPNNVLANVHRFLDEELGLDIWDTQSDHIDVRIPPGADDILTSKPLSDVAGSALTVTVLDNNLQKIVDEETQRLNSPSVQAANWFADYHRYADIKTWYQTLAQQNPSLVTFVPSIGKTVEGRDIFAVRITSKTGGSKQQIWFQGLQHAREWIGGSTVQYVSDRLVAEYAQDKTLLDRAEFIIIPVVNPDGYEYTWTGGRLWRKNRSKNSDGSFGVDLNRNWPDHWGQGGSSASPSSITYRGPSAGSELEVKALSKYFLAPENKNLVGAIDFHSFSQLVLRPYGFTSSRAPDEALLKKAGDGVRDRIRAIHGKQYTSQTAYDLYQTTGSATDWWYGETVTKALGNRRIYSYTIELRPTGSSDQGFILPPSEIIPTGEEIWGSITWWTKFVLDNPIKI</sequence>
<feature type="active site" description="Proton donor/acceptor" evidence="10">
    <location>
        <position position="402"/>
    </location>
</feature>
<reference evidence="13 14" key="1">
    <citation type="submission" date="2009-08" db="EMBL/GenBank/DDBJ databases">
        <title>The Genome Sequence of Spizellomyces punctatus strain DAOM BR117.</title>
        <authorList>
            <consortium name="The Broad Institute Genome Sequencing Platform"/>
            <person name="Russ C."/>
            <person name="Cuomo C."/>
            <person name="Shea T."/>
            <person name="Young S.K."/>
            <person name="Zeng Q."/>
            <person name="Koehrsen M."/>
            <person name="Haas B."/>
            <person name="Borodovsky M."/>
            <person name="Guigo R."/>
            <person name="Alvarado L."/>
            <person name="Berlin A."/>
            <person name="Bochicchio J."/>
            <person name="Borenstein D."/>
            <person name="Chapman S."/>
            <person name="Chen Z."/>
            <person name="Engels R."/>
            <person name="Freedman E."/>
            <person name="Gellesch M."/>
            <person name="Goldberg J."/>
            <person name="Griggs A."/>
            <person name="Gujja S."/>
            <person name="Heiman D."/>
            <person name="Hepburn T."/>
            <person name="Howarth C."/>
            <person name="Jen D."/>
            <person name="Larson L."/>
            <person name="Lewis B."/>
            <person name="Mehta T."/>
            <person name="Park D."/>
            <person name="Pearson M."/>
            <person name="Roberts A."/>
            <person name="Saif S."/>
            <person name="Shenoy N."/>
            <person name="Sisk P."/>
            <person name="Stolte C."/>
            <person name="Sykes S."/>
            <person name="Thomson T."/>
            <person name="Walk T."/>
            <person name="White J."/>
            <person name="Yandava C."/>
            <person name="Burger G."/>
            <person name="Gray M.W."/>
            <person name="Holland P.W.H."/>
            <person name="King N."/>
            <person name="Lang F.B.F."/>
            <person name="Roger A.J."/>
            <person name="Ruiz-Trillo I."/>
            <person name="Lander E."/>
            <person name="Nusbaum C."/>
        </authorList>
    </citation>
    <scope>NUCLEOTIDE SEQUENCE [LARGE SCALE GENOMIC DNA]</scope>
    <source>
        <strain evidence="13 14">DAOM BR117</strain>
    </source>
</reference>
<dbReference type="FunFam" id="3.40.630.10:FF:000084">
    <property type="entry name" value="Carboxypeptidase B2"/>
    <property type="match status" value="1"/>
</dbReference>
<dbReference type="eggNOG" id="KOG2650">
    <property type="taxonomic scope" value="Eukaryota"/>
</dbReference>
<dbReference type="OMA" id="IGHITEY"/>
<dbReference type="GO" id="GO:0004181">
    <property type="term" value="F:metallocarboxypeptidase activity"/>
    <property type="evidence" value="ECO:0007669"/>
    <property type="project" value="InterPro"/>
</dbReference>
<dbReference type="SUPFAM" id="SSF53187">
    <property type="entry name" value="Zn-dependent exopeptidases"/>
    <property type="match status" value="1"/>
</dbReference>
<feature type="signal peptide" evidence="11">
    <location>
        <begin position="1"/>
        <end position="19"/>
    </location>
</feature>
<dbReference type="PROSITE" id="PS52035">
    <property type="entry name" value="PEPTIDASE_M14"/>
    <property type="match status" value="1"/>
</dbReference>
<dbReference type="Gene3D" id="3.40.630.10">
    <property type="entry name" value="Zn peptidases"/>
    <property type="match status" value="1"/>
</dbReference>
<evidence type="ECO:0000256" key="10">
    <source>
        <dbReference type="PROSITE-ProRule" id="PRU01379"/>
    </source>
</evidence>
<dbReference type="EMBL" id="KQ257451">
    <property type="protein sequence ID" value="KND03933.1"/>
    <property type="molecule type" value="Genomic_DNA"/>
</dbReference>
<dbReference type="RefSeq" id="XP_016611972.1">
    <property type="nucleotide sequence ID" value="XM_016749703.1"/>
</dbReference>
<keyword evidence="8" id="KW-0862">Zinc</keyword>
<accession>A0A0L0HS33</accession>
<evidence type="ECO:0000256" key="5">
    <source>
        <dbReference type="ARBA" id="ARBA00022723"/>
    </source>
</evidence>
<evidence type="ECO:0000256" key="1">
    <source>
        <dbReference type="ARBA" id="ARBA00001947"/>
    </source>
</evidence>
<keyword evidence="6 11" id="KW-0732">Signal</keyword>
<dbReference type="AlphaFoldDB" id="A0A0L0HS33"/>
<evidence type="ECO:0000313" key="13">
    <source>
        <dbReference type="EMBL" id="KND03933.1"/>
    </source>
</evidence>
<dbReference type="Proteomes" id="UP000053201">
    <property type="component" value="Unassembled WGS sequence"/>
</dbReference>
<dbReference type="GO" id="GO:0005615">
    <property type="term" value="C:extracellular space"/>
    <property type="evidence" value="ECO:0007669"/>
    <property type="project" value="TreeGrafter"/>
</dbReference>
<dbReference type="SUPFAM" id="SSF54897">
    <property type="entry name" value="Protease propeptides/inhibitors"/>
    <property type="match status" value="1"/>
</dbReference>
<dbReference type="GO" id="GO:0006508">
    <property type="term" value="P:proteolysis"/>
    <property type="evidence" value="ECO:0007669"/>
    <property type="project" value="UniProtKB-KW"/>
</dbReference>
<name>A0A0L0HS33_SPIPD</name>
<dbReference type="PANTHER" id="PTHR11705:SF143">
    <property type="entry name" value="SLL0236 PROTEIN"/>
    <property type="match status" value="1"/>
</dbReference>
<dbReference type="FunCoup" id="A0A0L0HS33">
    <property type="interactions" value="6"/>
</dbReference>
<evidence type="ECO:0000256" key="11">
    <source>
        <dbReference type="SAM" id="SignalP"/>
    </source>
</evidence>
<dbReference type="InParanoid" id="A0A0L0HS33"/>
<evidence type="ECO:0000259" key="12">
    <source>
        <dbReference type="PROSITE" id="PS52035"/>
    </source>
</evidence>
<dbReference type="GeneID" id="27685049"/>
<dbReference type="STRING" id="645134.A0A0L0HS33"/>
<dbReference type="OrthoDB" id="3626597at2759"/>
<dbReference type="GO" id="GO:0008270">
    <property type="term" value="F:zinc ion binding"/>
    <property type="evidence" value="ECO:0007669"/>
    <property type="project" value="InterPro"/>
</dbReference>
<comment type="cofactor">
    <cofactor evidence="1">
        <name>Zn(2+)</name>
        <dbReference type="ChEBI" id="CHEBI:29105"/>
    </cofactor>
</comment>
<evidence type="ECO:0000313" key="14">
    <source>
        <dbReference type="Proteomes" id="UP000053201"/>
    </source>
</evidence>